<evidence type="ECO:0000259" key="6">
    <source>
        <dbReference type="Pfam" id="PF14759"/>
    </source>
</evidence>
<comment type="cofactor">
    <cofactor evidence="1">
        <name>FAD</name>
        <dbReference type="ChEBI" id="CHEBI:57692"/>
    </cofactor>
</comment>
<reference evidence="7 8" key="1">
    <citation type="submission" date="2018-09" db="EMBL/GenBank/DDBJ databases">
        <title>Cohnella cavernae sp. nov., isolated from a karst cave.</title>
        <authorList>
            <person name="Zhu H."/>
        </authorList>
    </citation>
    <scope>NUCLEOTIDE SEQUENCE [LARGE SCALE GENOMIC DNA]</scope>
    <source>
        <strain evidence="7 8">K2E09-144</strain>
    </source>
</reference>
<keyword evidence="2" id="KW-0285">Flavoprotein</keyword>
<sequence length="408" mass="44089">MVIIGAGESGARAAVELRAKGWAGSITLIGNEDQLPYERPPLSKHQLYQDEEPIPTAIVTRQQISDNRIQLISDDPAIKIDPVNHVVELKSGLSVPYERLLLAIGARSRQLNVPGAGAQEILYLRNFADALRLRGRLQPRKHIAIIGGGFIGLEVAASAIAKGCRVTLIEVAPRILMRGVPKEIADEVEQLHRHNGVEFIVGKMIDSVDKTESGYRVVLADGSDVACDVVLAGVGAIPETTLAEDCGLEIENGIKVNEYLVTSDPDIWAAGDCCSFPHPLYGGRRIRLESWRNAQNQGAHAAASMLGSLEPYASVPWFWSDQYDQTLQVAGLTDGTEQIVFRDMGDAGKLYFHLAQDGRLVSVSGIGPEGGLSKNFRFAEMLAEKQAKPDPASLADNAVSLKGLLKNS</sequence>
<dbReference type="InterPro" id="IPR016156">
    <property type="entry name" value="FAD/NAD-linked_Rdtase_dimer_sf"/>
</dbReference>
<evidence type="ECO:0000256" key="1">
    <source>
        <dbReference type="ARBA" id="ARBA00001974"/>
    </source>
</evidence>
<dbReference type="Pfam" id="PF07992">
    <property type="entry name" value="Pyr_redox_2"/>
    <property type="match status" value="1"/>
</dbReference>
<dbReference type="InterPro" id="IPR050446">
    <property type="entry name" value="FAD-oxidoreductase/Apoptosis"/>
</dbReference>
<feature type="domain" description="FAD/NAD(P)-binding" evidence="5">
    <location>
        <begin position="2"/>
        <end position="298"/>
    </location>
</feature>
<dbReference type="PANTHER" id="PTHR43557:SF2">
    <property type="entry name" value="RIESKE DOMAIN-CONTAINING PROTEIN-RELATED"/>
    <property type="match status" value="1"/>
</dbReference>
<dbReference type="GO" id="GO:0016651">
    <property type="term" value="F:oxidoreductase activity, acting on NAD(P)H"/>
    <property type="evidence" value="ECO:0007669"/>
    <property type="project" value="TreeGrafter"/>
</dbReference>
<dbReference type="Gene3D" id="3.30.390.30">
    <property type="match status" value="1"/>
</dbReference>
<dbReference type="InterPro" id="IPR028202">
    <property type="entry name" value="Reductase_C"/>
</dbReference>
<feature type="domain" description="Reductase C-terminal" evidence="6">
    <location>
        <begin position="317"/>
        <end position="405"/>
    </location>
</feature>
<evidence type="ECO:0000259" key="5">
    <source>
        <dbReference type="Pfam" id="PF07992"/>
    </source>
</evidence>
<dbReference type="Proteomes" id="UP000266340">
    <property type="component" value="Unassembled WGS sequence"/>
</dbReference>
<evidence type="ECO:0000313" key="7">
    <source>
        <dbReference type="EMBL" id="RIE00467.1"/>
    </source>
</evidence>
<organism evidence="7 8">
    <name type="scientific">Cohnella faecalis</name>
    <dbReference type="NCBI Taxonomy" id="2315694"/>
    <lineage>
        <taxon>Bacteria</taxon>
        <taxon>Bacillati</taxon>
        <taxon>Bacillota</taxon>
        <taxon>Bacilli</taxon>
        <taxon>Bacillales</taxon>
        <taxon>Paenibacillaceae</taxon>
        <taxon>Cohnella</taxon>
    </lineage>
</organism>
<dbReference type="AlphaFoldDB" id="A0A398CKQ4"/>
<dbReference type="SUPFAM" id="SSF55424">
    <property type="entry name" value="FAD/NAD-linked reductases, dimerisation (C-terminal) domain"/>
    <property type="match status" value="1"/>
</dbReference>
<evidence type="ECO:0000256" key="3">
    <source>
        <dbReference type="ARBA" id="ARBA00022827"/>
    </source>
</evidence>
<dbReference type="SUPFAM" id="SSF51905">
    <property type="entry name" value="FAD/NAD(P)-binding domain"/>
    <property type="match status" value="1"/>
</dbReference>
<dbReference type="Gene3D" id="3.50.50.60">
    <property type="entry name" value="FAD/NAD(P)-binding domain"/>
    <property type="match status" value="2"/>
</dbReference>
<evidence type="ECO:0000256" key="2">
    <source>
        <dbReference type="ARBA" id="ARBA00022630"/>
    </source>
</evidence>
<dbReference type="PRINTS" id="PR00368">
    <property type="entry name" value="FADPNR"/>
</dbReference>
<dbReference type="PANTHER" id="PTHR43557">
    <property type="entry name" value="APOPTOSIS-INDUCING FACTOR 1"/>
    <property type="match status" value="1"/>
</dbReference>
<evidence type="ECO:0000256" key="4">
    <source>
        <dbReference type="ARBA" id="ARBA00023002"/>
    </source>
</evidence>
<accession>A0A398CKQ4</accession>
<keyword evidence="4" id="KW-0560">Oxidoreductase</keyword>
<name>A0A398CKQ4_9BACL</name>
<keyword evidence="8" id="KW-1185">Reference proteome</keyword>
<dbReference type="PRINTS" id="PR00411">
    <property type="entry name" value="PNDRDTASEI"/>
</dbReference>
<comment type="caution">
    <text evidence="7">The sequence shown here is derived from an EMBL/GenBank/DDBJ whole genome shotgun (WGS) entry which is preliminary data.</text>
</comment>
<gene>
    <name evidence="7" type="ORF">D3H35_28805</name>
</gene>
<dbReference type="GO" id="GO:0005737">
    <property type="term" value="C:cytoplasm"/>
    <property type="evidence" value="ECO:0007669"/>
    <property type="project" value="TreeGrafter"/>
</dbReference>
<dbReference type="Pfam" id="PF14759">
    <property type="entry name" value="Reductase_C"/>
    <property type="match status" value="1"/>
</dbReference>
<dbReference type="EMBL" id="QXJM01000056">
    <property type="protein sequence ID" value="RIE00467.1"/>
    <property type="molecule type" value="Genomic_DNA"/>
</dbReference>
<keyword evidence="3" id="KW-0274">FAD</keyword>
<proteinExistence type="predicted"/>
<evidence type="ECO:0000313" key="8">
    <source>
        <dbReference type="Proteomes" id="UP000266340"/>
    </source>
</evidence>
<dbReference type="OrthoDB" id="9802028at2"/>
<protein>
    <submittedName>
        <fullName evidence="7">Ferredoxin reductase</fullName>
    </submittedName>
</protein>
<dbReference type="InterPro" id="IPR023753">
    <property type="entry name" value="FAD/NAD-binding_dom"/>
</dbReference>
<dbReference type="InterPro" id="IPR036188">
    <property type="entry name" value="FAD/NAD-bd_sf"/>
</dbReference>